<comment type="catalytic activity">
    <reaction evidence="8">
        <text>tRNA(Pro) + L-proline + ATP = L-prolyl-tRNA(Pro) + AMP + diphosphate</text>
        <dbReference type="Rhea" id="RHEA:14305"/>
        <dbReference type="Rhea" id="RHEA-COMP:9700"/>
        <dbReference type="Rhea" id="RHEA-COMP:9702"/>
        <dbReference type="ChEBI" id="CHEBI:30616"/>
        <dbReference type="ChEBI" id="CHEBI:33019"/>
        <dbReference type="ChEBI" id="CHEBI:60039"/>
        <dbReference type="ChEBI" id="CHEBI:78442"/>
        <dbReference type="ChEBI" id="CHEBI:78532"/>
        <dbReference type="ChEBI" id="CHEBI:456215"/>
        <dbReference type="EC" id="6.1.1.15"/>
    </reaction>
</comment>
<evidence type="ECO:0000256" key="8">
    <source>
        <dbReference type="ARBA" id="ARBA00047671"/>
    </source>
</evidence>
<organism evidence="10 11">
    <name type="scientific">Papilio machaon</name>
    <name type="common">Old World swallowtail butterfly</name>
    <dbReference type="NCBI Taxonomy" id="76193"/>
    <lineage>
        <taxon>Eukaryota</taxon>
        <taxon>Metazoa</taxon>
        <taxon>Ecdysozoa</taxon>
        <taxon>Arthropoda</taxon>
        <taxon>Hexapoda</taxon>
        <taxon>Insecta</taxon>
        <taxon>Pterygota</taxon>
        <taxon>Neoptera</taxon>
        <taxon>Endopterygota</taxon>
        <taxon>Lepidoptera</taxon>
        <taxon>Glossata</taxon>
        <taxon>Ditrysia</taxon>
        <taxon>Papilionoidea</taxon>
        <taxon>Papilionidae</taxon>
        <taxon>Papilioninae</taxon>
        <taxon>Papilio</taxon>
    </lineage>
</organism>
<feature type="domain" description="Aminoacyl-transfer RNA synthetases class-II family profile" evidence="9">
    <location>
        <begin position="55"/>
        <end position="320"/>
    </location>
</feature>
<evidence type="ECO:0000256" key="2">
    <source>
        <dbReference type="ARBA" id="ARBA00022598"/>
    </source>
</evidence>
<dbReference type="AlphaFoldDB" id="A0A194QUG2"/>
<keyword evidence="4" id="KW-0067">ATP-binding</keyword>
<protein>
    <recommendedName>
        <fullName evidence="1">proline--tRNA ligase</fullName>
        <ecNumber evidence="1">6.1.1.15</ecNumber>
    </recommendedName>
    <alternativeName>
        <fullName evidence="7">Prolyl-tRNA synthetase</fullName>
    </alternativeName>
</protein>
<dbReference type="PROSITE" id="PS50862">
    <property type="entry name" value="AA_TRNA_LIGASE_II"/>
    <property type="match status" value="1"/>
</dbReference>
<keyword evidence="11" id="KW-1185">Reference proteome</keyword>
<sequence length="545" mass="60759">MRYLSQIFQPVITIPRDAIIKNTEITCKSQKLLLECGLVRPTSAGFFTILPLARRVLNKLETLVHHCMEEIGAQRMSLPSLTAAKLWEKTGRLQDIGVELLKVEDRHGKKYVLSPTHEEAMADLLADIGPLSYKQLPLLLYQISNKFRDEPRPKHGLLRSREFSMLDAYGAHTTHACASETYDRVTNTYRKLFDTLQLPIHRVAAPSGAMGGTLSHEWQLTADTGEDILDMCLKCDRVVRAETVNDVCDKCASEMKRVNSIEVGHTFVLGERYSAALGAHYTARETTPTPIYMSCYGIGITRLLAASVEALGNDKALRWPDAIAPYRLLIIGPKEGSKEWSIGGWEEVQRLGQELEQVGLAGDVLLDDKHTHTIGRRMKAADRMGYPIIVVCGRSTTENPPKYELYTSKAVGYTAPILLTRTELITEVARIARNGNIDIQLASKRLYVLGFHGFSPTISYRTGFRGFYYQCRNKSGMSNYVVEAPAGPGPGGARISPVNIENASYSVLKRYNDIVKSKEDKREYRILETVVDPVHELAGSTGEIP</sequence>
<dbReference type="SUPFAM" id="SSF55681">
    <property type="entry name" value="Class II aaRS and biotin synthetases"/>
    <property type="match status" value="1"/>
</dbReference>
<keyword evidence="2" id="KW-0436">Ligase</keyword>
<evidence type="ECO:0000256" key="3">
    <source>
        <dbReference type="ARBA" id="ARBA00022741"/>
    </source>
</evidence>
<dbReference type="Gene3D" id="3.40.50.800">
    <property type="entry name" value="Anticodon-binding domain"/>
    <property type="match status" value="1"/>
</dbReference>
<evidence type="ECO:0000256" key="5">
    <source>
        <dbReference type="ARBA" id="ARBA00022917"/>
    </source>
</evidence>
<dbReference type="InterPro" id="IPR036621">
    <property type="entry name" value="Anticodon-bd_dom_sf"/>
</dbReference>
<dbReference type="FunCoup" id="A0A194QUG2">
    <property type="interactions" value="792"/>
</dbReference>
<dbReference type="InterPro" id="IPR050062">
    <property type="entry name" value="Pro-tRNA_synthetase"/>
</dbReference>
<dbReference type="STRING" id="76193.A0A194QUG2"/>
<dbReference type="PRINTS" id="PR01046">
    <property type="entry name" value="TRNASYNTHPRO"/>
</dbReference>
<keyword evidence="3" id="KW-0547">Nucleotide-binding</keyword>
<gene>
    <name evidence="10" type="ORF">RR48_15105</name>
</gene>
<dbReference type="GO" id="GO:0004827">
    <property type="term" value="F:proline-tRNA ligase activity"/>
    <property type="evidence" value="ECO:0007669"/>
    <property type="project" value="UniProtKB-EC"/>
</dbReference>
<dbReference type="InterPro" id="IPR045864">
    <property type="entry name" value="aa-tRNA-synth_II/BPL/LPL"/>
</dbReference>
<dbReference type="Gene3D" id="3.30.930.10">
    <property type="entry name" value="Bira Bifunctional Protein, Domain 2"/>
    <property type="match status" value="1"/>
</dbReference>
<evidence type="ECO:0000256" key="7">
    <source>
        <dbReference type="ARBA" id="ARBA00029731"/>
    </source>
</evidence>
<dbReference type="InterPro" id="IPR002314">
    <property type="entry name" value="aa-tRNA-synt_IIb"/>
</dbReference>
<evidence type="ECO:0000313" key="10">
    <source>
        <dbReference type="EMBL" id="KPJ08964.1"/>
    </source>
</evidence>
<dbReference type="InterPro" id="IPR002316">
    <property type="entry name" value="Pro-tRNA-ligase_IIa"/>
</dbReference>
<dbReference type="InterPro" id="IPR006195">
    <property type="entry name" value="aa-tRNA-synth_II"/>
</dbReference>
<dbReference type="GO" id="GO:0006433">
    <property type="term" value="P:prolyl-tRNA aminoacylation"/>
    <property type="evidence" value="ECO:0007669"/>
    <property type="project" value="InterPro"/>
</dbReference>
<reference evidence="10 11" key="1">
    <citation type="journal article" date="2015" name="Nat. Commun.">
        <title>Outbred genome sequencing and CRISPR/Cas9 gene editing in butterflies.</title>
        <authorList>
            <person name="Li X."/>
            <person name="Fan D."/>
            <person name="Zhang W."/>
            <person name="Liu G."/>
            <person name="Zhang L."/>
            <person name="Zhao L."/>
            <person name="Fang X."/>
            <person name="Chen L."/>
            <person name="Dong Y."/>
            <person name="Chen Y."/>
            <person name="Ding Y."/>
            <person name="Zhao R."/>
            <person name="Feng M."/>
            <person name="Zhu Y."/>
            <person name="Feng Y."/>
            <person name="Jiang X."/>
            <person name="Zhu D."/>
            <person name="Xiang H."/>
            <person name="Feng X."/>
            <person name="Li S."/>
            <person name="Wang J."/>
            <person name="Zhang G."/>
            <person name="Kronforst M.R."/>
            <person name="Wang W."/>
        </authorList>
    </citation>
    <scope>NUCLEOTIDE SEQUENCE [LARGE SCALE GENOMIC DNA]</scope>
    <source>
        <strain evidence="10">Ya'a_city_454_Pm</strain>
        <tissue evidence="10">Whole body</tissue>
    </source>
</reference>
<dbReference type="EMBL" id="KQ461108">
    <property type="protein sequence ID" value="KPJ08964.1"/>
    <property type="molecule type" value="Genomic_DNA"/>
</dbReference>
<evidence type="ECO:0000256" key="1">
    <source>
        <dbReference type="ARBA" id="ARBA00012831"/>
    </source>
</evidence>
<dbReference type="Pfam" id="PF03129">
    <property type="entry name" value="HGTP_anticodon"/>
    <property type="match status" value="1"/>
</dbReference>
<dbReference type="InterPro" id="IPR033730">
    <property type="entry name" value="ProRS_core_prok"/>
</dbReference>
<dbReference type="CDD" id="cd00779">
    <property type="entry name" value="ProRS_core_prok"/>
    <property type="match status" value="1"/>
</dbReference>
<dbReference type="GO" id="GO:0005524">
    <property type="term" value="F:ATP binding"/>
    <property type="evidence" value="ECO:0007669"/>
    <property type="project" value="UniProtKB-KW"/>
</dbReference>
<keyword evidence="6 10" id="KW-0030">Aminoacyl-tRNA synthetase</keyword>
<dbReference type="SUPFAM" id="SSF52954">
    <property type="entry name" value="Class II aaRS ABD-related"/>
    <property type="match status" value="1"/>
</dbReference>
<evidence type="ECO:0000313" key="11">
    <source>
        <dbReference type="Proteomes" id="UP000053240"/>
    </source>
</evidence>
<dbReference type="Proteomes" id="UP000053240">
    <property type="component" value="Unassembled WGS sequence"/>
</dbReference>
<dbReference type="GO" id="GO:0005739">
    <property type="term" value="C:mitochondrion"/>
    <property type="evidence" value="ECO:0007669"/>
    <property type="project" value="TreeGrafter"/>
</dbReference>
<dbReference type="EC" id="6.1.1.15" evidence="1"/>
<evidence type="ECO:0000256" key="6">
    <source>
        <dbReference type="ARBA" id="ARBA00023146"/>
    </source>
</evidence>
<evidence type="ECO:0000256" key="4">
    <source>
        <dbReference type="ARBA" id="ARBA00022840"/>
    </source>
</evidence>
<dbReference type="InterPro" id="IPR004154">
    <property type="entry name" value="Anticodon-bd"/>
</dbReference>
<name>A0A194QUG2_PAPMA</name>
<dbReference type="PANTHER" id="PTHR42753:SF10">
    <property type="entry name" value="PROLINE--TRNA LIGASE, MITOCHONDRIAL-RELATED"/>
    <property type="match status" value="1"/>
</dbReference>
<keyword evidence="5" id="KW-0648">Protein biosynthesis</keyword>
<dbReference type="InParanoid" id="A0A194QUG2"/>
<accession>A0A194QUG2</accession>
<dbReference type="PANTHER" id="PTHR42753">
    <property type="entry name" value="MITOCHONDRIAL RIBOSOME PROTEIN L39/PROLYL-TRNA LIGASE FAMILY MEMBER"/>
    <property type="match status" value="1"/>
</dbReference>
<dbReference type="Pfam" id="PF00587">
    <property type="entry name" value="tRNA-synt_2b"/>
    <property type="match status" value="1"/>
</dbReference>
<proteinExistence type="predicted"/>
<evidence type="ECO:0000259" key="9">
    <source>
        <dbReference type="PROSITE" id="PS50862"/>
    </source>
</evidence>